<dbReference type="Proteomes" id="UP000251995">
    <property type="component" value="Chromosome"/>
</dbReference>
<accession>A0A344UQC7</accession>
<feature type="transmembrane region" description="Helical" evidence="4">
    <location>
        <begin position="12"/>
        <end position="29"/>
    </location>
</feature>
<feature type="transmembrane region" description="Helical" evidence="4">
    <location>
        <begin position="66"/>
        <end position="92"/>
    </location>
</feature>
<feature type="transmembrane region" description="Helical" evidence="4">
    <location>
        <begin position="135"/>
        <end position="153"/>
    </location>
</feature>
<dbReference type="Gene3D" id="3.30.565.10">
    <property type="entry name" value="Histidine kinase-like ATPase, C-terminal domain"/>
    <property type="match status" value="1"/>
</dbReference>
<dbReference type="InterPro" id="IPR050482">
    <property type="entry name" value="Sensor_HK_TwoCompSys"/>
</dbReference>
<evidence type="ECO:0000256" key="2">
    <source>
        <dbReference type="ARBA" id="ARBA00022777"/>
    </source>
</evidence>
<dbReference type="EC" id="2.7.13.3" evidence="6"/>
<keyword evidence="3" id="KW-0902">Two-component regulatory system</keyword>
<organism evidence="6 7">
    <name type="scientific">Acidipropionibacterium virtanenii</name>
    <dbReference type="NCBI Taxonomy" id="2057246"/>
    <lineage>
        <taxon>Bacteria</taxon>
        <taxon>Bacillati</taxon>
        <taxon>Actinomycetota</taxon>
        <taxon>Actinomycetes</taxon>
        <taxon>Propionibacteriales</taxon>
        <taxon>Propionibacteriaceae</taxon>
        <taxon>Acidipropionibacterium</taxon>
    </lineage>
</organism>
<keyword evidence="2 6" id="KW-0418">Kinase</keyword>
<reference evidence="6 7" key="1">
    <citation type="submission" date="2017-12" db="EMBL/GenBank/DDBJ databases">
        <title>The whole genome sequence of the Acidipropionibacterium virtanenii sp. nov. type strain JS278.</title>
        <authorList>
            <person name="Laine P."/>
            <person name="Deptula P."/>
            <person name="Varmanen P."/>
            <person name="Auvinen P."/>
        </authorList>
    </citation>
    <scope>NUCLEOTIDE SEQUENCE [LARGE SCALE GENOMIC DNA]</scope>
    <source>
        <strain evidence="6 7">JS278</strain>
    </source>
</reference>
<feature type="domain" description="Signal transduction histidine kinase subgroup 3 dimerisation and phosphoacceptor" evidence="5">
    <location>
        <begin position="172"/>
        <end position="231"/>
    </location>
</feature>
<keyword evidence="4" id="KW-0472">Membrane</keyword>
<evidence type="ECO:0000256" key="4">
    <source>
        <dbReference type="SAM" id="Phobius"/>
    </source>
</evidence>
<sequence>MVMSTRTSPLRRLLGGGAVEVGLALLLLAMDVVPFRPGNEAVVALLVELAACVGAALTAWHPRIGAVIACVGFGGLALLPDDLVGMTLYAPMIVILSCAWHEEFWTAAATSLWGYVVSLWMSFNNTTTLAEDAQATVLWLGFYALPWVIGLALRNTEVSERRRLVARAENQRREIAAELHDNVTHELALITMAAENARIDPGIDRDSALTDIAARSRRSSVYVTNFVKLLRVGRTSPAVSFSQELQRGHDALSNAGFNLDIYTDCDVETISPVISNAMGRISHEAINNIIRHGNPSEPCEVSVKASRTRLAVSFRNATESVYDGDDLGIIGMRERAEGINGTLETRLSDGYWSATVSIPITMTDDGIS</sequence>
<dbReference type="PANTHER" id="PTHR24421">
    <property type="entry name" value="NITRATE/NITRITE SENSOR PROTEIN NARX-RELATED"/>
    <property type="match status" value="1"/>
</dbReference>
<keyword evidence="4" id="KW-1133">Transmembrane helix</keyword>
<gene>
    <name evidence="6" type="primary">desK_2</name>
    <name evidence="6" type="ORF">JS278_00278</name>
</gene>
<proteinExistence type="predicted"/>
<dbReference type="EMBL" id="CP025198">
    <property type="protein sequence ID" value="AXE37475.1"/>
    <property type="molecule type" value="Genomic_DNA"/>
</dbReference>
<evidence type="ECO:0000259" key="5">
    <source>
        <dbReference type="Pfam" id="PF07730"/>
    </source>
</evidence>
<keyword evidence="7" id="KW-1185">Reference proteome</keyword>
<dbReference type="InterPro" id="IPR011712">
    <property type="entry name" value="Sig_transdc_His_kin_sub3_dim/P"/>
</dbReference>
<dbReference type="Gene3D" id="1.20.5.1930">
    <property type="match status" value="1"/>
</dbReference>
<evidence type="ECO:0000256" key="1">
    <source>
        <dbReference type="ARBA" id="ARBA00022679"/>
    </source>
</evidence>
<keyword evidence="4" id="KW-0812">Transmembrane</keyword>
<evidence type="ECO:0000313" key="6">
    <source>
        <dbReference type="EMBL" id="AXE37475.1"/>
    </source>
</evidence>
<dbReference type="AlphaFoldDB" id="A0A344UQC7"/>
<dbReference type="InterPro" id="IPR036890">
    <property type="entry name" value="HATPase_C_sf"/>
</dbReference>
<dbReference type="OrthoDB" id="144293at2"/>
<dbReference type="GO" id="GO:0046983">
    <property type="term" value="F:protein dimerization activity"/>
    <property type="evidence" value="ECO:0007669"/>
    <property type="project" value="InterPro"/>
</dbReference>
<protein>
    <submittedName>
        <fullName evidence="6">Sensor histidine kinase DesK</fullName>
        <ecNumber evidence="6">2.7.13.3</ecNumber>
    </submittedName>
</protein>
<dbReference type="Pfam" id="PF07730">
    <property type="entry name" value="HisKA_3"/>
    <property type="match status" value="1"/>
</dbReference>
<evidence type="ECO:0000256" key="3">
    <source>
        <dbReference type="ARBA" id="ARBA00023012"/>
    </source>
</evidence>
<feature type="transmembrane region" description="Helical" evidence="4">
    <location>
        <begin position="104"/>
        <end position="123"/>
    </location>
</feature>
<dbReference type="GO" id="GO:0016020">
    <property type="term" value="C:membrane"/>
    <property type="evidence" value="ECO:0007669"/>
    <property type="project" value="InterPro"/>
</dbReference>
<keyword evidence="1 6" id="KW-0808">Transferase</keyword>
<dbReference type="KEGG" id="acij:JS278_00278"/>
<feature type="transmembrane region" description="Helical" evidence="4">
    <location>
        <begin position="41"/>
        <end position="60"/>
    </location>
</feature>
<evidence type="ECO:0000313" key="7">
    <source>
        <dbReference type="Proteomes" id="UP000251995"/>
    </source>
</evidence>
<dbReference type="GO" id="GO:0000155">
    <property type="term" value="F:phosphorelay sensor kinase activity"/>
    <property type="evidence" value="ECO:0007669"/>
    <property type="project" value="InterPro"/>
</dbReference>
<name>A0A344UQC7_9ACTN</name>